<feature type="domain" description="TonB-dependent transporter Oar-like beta-barrel" evidence="5">
    <location>
        <begin position="243"/>
        <end position="1108"/>
    </location>
</feature>
<sequence precursor="true">MRKLYLAIAFSVICGTLWSQAVSTSQVSGTVQDSSGAAVPTANVTFRQIETGQVRSVLTGNDGTYLISNLPIGPYRMEVAREGFATFVQTGIVLNVNTNPTLNATLKVGGVNEQVMVQSEALAVETHSSGVGQVISHQEVAELPLNAREPTQLILLAGNATTQGTVANDLNSNKNFPTITLSVAGGNGNQISFSLDGGTANNPFNGLNQPLPFPDALQEFKVETSSVGAQTGQHASASVTVATRSGTNSLHGNLFEYTRNYLFNGRSATALVRDSLKQNQFGGTIGGAIIKNRLFFFGGEQSTIKKSNPANSQGYSMTPAMLNGDFSVIASTQCQPKQITLAAPFVNNVIPKSLMDPIALNIAKLLPTDQVNQCGLVNYATGGNQQQYQIPIKIDYTINAKHSMFGRYMLSNNDTPLFYDASNPLFTGSTTGQKNKIHSVVLGETWVVSPKVISSAHIAMNRGVNPRFIPAFKTPADFGIPISAFIPAQMNLSVTNGFTLAGGASNPGYFNTLDYSASEDITIIKGKHQTQLGGQYIRAYMHAQNTRGVNGNLNFTGQYSTVGGTASLGYADFVTGQLNAFGQGRPFYDNDKSDYYGLYVQDAWRVSSHLSINLGVRFEPYLPQRNTDGYVEAFSMSNFLAGKTGTPPVSSPVLTPPAGLIFPGDQGYPPNNQYNNRANHWLPRIGVVWDPFGDGKTSIRASYGLLYDTPHLFFYTRVSNNPPWGATLTRSGGPFPLSNPWAGYPGGDPYKQNTGTAKSYGFFPTSGVYAVSDPNLGSPQINTWNLSIQRQVGKWLISGSYLGNHTAHLWSSRELNPQIYIPGNCTAGQYGLTAPGPCSSTSANNTAARRLLTLANPTWGPWYSTIAYLDAGATSSYNGMILSAQHRMSNNFSMLANWTYSHCLADPSTTELTGPSYVDPNNRSADRSNCSSDHRQQVNISGVLTTPTVHNRLLGLLTNGWQAAPIFHWSTGNLTTVTYGTDVALTGAGNQRAQQILPNVYTANRSITNYLNINAFLSPAAAPAGVYASTRPFTVSGPNVMNIDLAFSRNFRIRERHTMQFRAEAFNLPNSVMFGPPTGALNSANFGRLTPQIQSSAPGSTSTARIMQFAIKYAF</sequence>
<reference evidence="6" key="1">
    <citation type="submission" date="2006-10" db="EMBL/GenBank/DDBJ databases">
        <title>Complete sequence of Solibacter usitatus Ellin6076.</title>
        <authorList>
            <consortium name="US DOE Joint Genome Institute"/>
            <person name="Copeland A."/>
            <person name="Lucas S."/>
            <person name="Lapidus A."/>
            <person name="Barry K."/>
            <person name="Detter J.C."/>
            <person name="Glavina del Rio T."/>
            <person name="Hammon N."/>
            <person name="Israni S."/>
            <person name="Dalin E."/>
            <person name="Tice H."/>
            <person name="Pitluck S."/>
            <person name="Thompson L.S."/>
            <person name="Brettin T."/>
            <person name="Bruce D."/>
            <person name="Han C."/>
            <person name="Tapia R."/>
            <person name="Gilna P."/>
            <person name="Schmutz J."/>
            <person name="Larimer F."/>
            <person name="Land M."/>
            <person name="Hauser L."/>
            <person name="Kyrpides N."/>
            <person name="Mikhailova N."/>
            <person name="Janssen P.H."/>
            <person name="Kuske C.R."/>
            <person name="Richardson P."/>
        </authorList>
    </citation>
    <scope>NUCLEOTIDE SEQUENCE</scope>
    <source>
        <strain evidence="6">Ellin6076</strain>
    </source>
</reference>
<keyword evidence="4" id="KW-0732">Signal</keyword>
<dbReference type="Gene3D" id="2.40.170.20">
    <property type="entry name" value="TonB-dependent receptor, beta-barrel domain"/>
    <property type="match status" value="1"/>
</dbReference>
<dbReference type="InterPro" id="IPR008969">
    <property type="entry name" value="CarboxyPept-like_regulatory"/>
</dbReference>
<feature type="signal peptide" evidence="4">
    <location>
        <begin position="1"/>
        <end position="21"/>
    </location>
</feature>
<dbReference type="OrthoDB" id="97893at2"/>
<dbReference type="Gene3D" id="2.60.40.1120">
    <property type="entry name" value="Carboxypeptidase-like, regulatory domain"/>
    <property type="match status" value="1"/>
</dbReference>
<organism evidence="6">
    <name type="scientific">Solibacter usitatus (strain Ellin6076)</name>
    <dbReference type="NCBI Taxonomy" id="234267"/>
    <lineage>
        <taxon>Bacteria</taxon>
        <taxon>Pseudomonadati</taxon>
        <taxon>Acidobacteriota</taxon>
        <taxon>Terriglobia</taxon>
        <taxon>Bryobacterales</taxon>
        <taxon>Solibacteraceae</taxon>
        <taxon>Candidatus Solibacter</taxon>
    </lineage>
</organism>
<evidence type="ECO:0000313" key="6">
    <source>
        <dbReference type="EMBL" id="ABJ84075.1"/>
    </source>
</evidence>
<accession>Q022M5</accession>
<dbReference type="SUPFAM" id="SSF49464">
    <property type="entry name" value="Carboxypeptidase regulatory domain-like"/>
    <property type="match status" value="1"/>
</dbReference>
<dbReference type="eggNOG" id="COG1629">
    <property type="taxonomic scope" value="Bacteria"/>
</dbReference>
<feature type="chain" id="PRO_5004163013" evidence="4">
    <location>
        <begin position="22"/>
        <end position="1115"/>
    </location>
</feature>
<dbReference type="HOGENOM" id="CLU_006298_0_0_0"/>
<keyword evidence="3" id="KW-0998">Cell outer membrane</keyword>
<evidence type="ECO:0000256" key="1">
    <source>
        <dbReference type="ARBA" id="ARBA00004442"/>
    </source>
</evidence>
<dbReference type="AlphaFoldDB" id="Q022M5"/>
<protein>
    <submittedName>
        <fullName evidence="6">TonB-dependent receptor</fullName>
    </submittedName>
</protein>
<dbReference type="Pfam" id="PF25183">
    <property type="entry name" value="OMP_b-brl_4"/>
    <property type="match status" value="1"/>
</dbReference>
<keyword evidence="6" id="KW-0675">Receptor</keyword>
<dbReference type="Pfam" id="PF13620">
    <property type="entry name" value="CarboxypepD_reg"/>
    <property type="match status" value="1"/>
</dbReference>
<proteinExistence type="predicted"/>
<name>Q022M5_SOLUE</name>
<evidence type="ECO:0000259" key="5">
    <source>
        <dbReference type="Pfam" id="PF25183"/>
    </source>
</evidence>
<evidence type="ECO:0000256" key="2">
    <source>
        <dbReference type="ARBA" id="ARBA00023136"/>
    </source>
</evidence>
<dbReference type="SUPFAM" id="SSF56935">
    <property type="entry name" value="Porins"/>
    <property type="match status" value="1"/>
</dbReference>
<dbReference type="InterPro" id="IPR036942">
    <property type="entry name" value="Beta-barrel_TonB_sf"/>
</dbReference>
<gene>
    <name evidence="6" type="ordered locus">Acid_3096</name>
</gene>
<keyword evidence="2" id="KW-0472">Membrane</keyword>
<evidence type="ECO:0000256" key="3">
    <source>
        <dbReference type="ARBA" id="ARBA00023237"/>
    </source>
</evidence>
<dbReference type="GO" id="GO:0009279">
    <property type="term" value="C:cell outer membrane"/>
    <property type="evidence" value="ECO:0007669"/>
    <property type="project" value="UniProtKB-SubCell"/>
</dbReference>
<dbReference type="STRING" id="234267.Acid_3096"/>
<comment type="subcellular location">
    <subcellularLocation>
        <location evidence="1">Cell outer membrane</location>
    </subcellularLocation>
</comment>
<evidence type="ECO:0000256" key="4">
    <source>
        <dbReference type="SAM" id="SignalP"/>
    </source>
</evidence>
<dbReference type="InParanoid" id="Q022M5"/>
<dbReference type="EMBL" id="CP000473">
    <property type="protein sequence ID" value="ABJ84075.1"/>
    <property type="molecule type" value="Genomic_DNA"/>
</dbReference>
<dbReference type="KEGG" id="sus:Acid_3096"/>
<dbReference type="InterPro" id="IPR057601">
    <property type="entry name" value="Oar-like_b-barrel"/>
</dbReference>